<accession>A0A166TTC1</accession>
<sequence>MSAFRKVFRSRKDSASESQSSSLPEHSLNYSEPLPHRPQSDINYSRPLPSDFTTPRPKNPINRSVSSFDIPATAPATEAWSPLEFCPDPSLHRDSHIPRTESPIQYHTVYYRVYSSEGAVRPKTCFDESDLSMGRIWVSPPCTVIAIKRTIAKEEHLDNSVNLQLYCDSDKAAPMDHSQILDFGSGVGPGSVDEPLGLNIVSRQPSAKATFRKLIKAKWDVHNSDTSWLDLKRGQHLRTDGKIRFCGPNNDSVYLAMNEAGQQGCVYLDDPLYGLTEITPAKGKIGALVSSCSMVMGCTMTDMPSTNSYLKPAFMPAVWTEYRYPVGNTDIWN</sequence>
<reference evidence="2 3" key="1">
    <citation type="journal article" date="2016" name="Mol. Biol. Evol.">
        <title>Comparative Genomics of Early-Diverging Mushroom-Forming Fungi Provides Insights into the Origins of Lignocellulose Decay Capabilities.</title>
        <authorList>
            <person name="Nagy L.G."/>
            <person name="Riley R."/>
            <person name="Tritt A."/>
            <person name="Adam C."/>
            <person name="Daum C."/>
            <person name="Floudas D."/>
            <person name="Sun H."/>
            <person name="Yadav J.S."/>
            <person name="Pangilinan J."/>
            <person name="Larsson K.H."/>
            <person name="Matsuura K."/>
            <person name="Barry K."/>
            <person name="Labutti K."/>
            <person name="Kuo R."/>
            <person name="Ohm R.A."/>
            <person name="Bhattacharya S.S."/>
            <person name="Shirouzu T."/>
            <person name="Yoshinaga Y."/>
            <person name="Martin F.M."/>
            <person name="Grigoriev I.V."/>
            <person name="Hibbett D.S."/>
        </authorList>
    </citation>
    <scope>NUCLEOTIDE SEQUENCE [LARGE SCALE GENOMIC DNA]</scope>
    <source>
        <strain evidence="2 3">CBS 109695</strain>
    </source>
</reference>
<name>A0A166TTC1_9AGAM</name>
<evidence type="ECO:0000256" key="1">
    <source>
        <dbReference type="SAM" id="MobiDB-lite"/>
    </source>
</evidence>
<dbReference type="EMBL" id="KV417491">
    <property type="protein sequence ID" value="KZP30960.1"/>
    <property type="molecule type" value="Genomic_DNA"/>
</dbReference>
<feature type="region of interest" description="Disordered" evidence="1">
    <location>
        <begin position="1"/>
        <end position="67"/>
    </location>
</feature>
<protein>
    <submittedName>
        <fullName evidence="2">Uncharacterized protein</fullName>
    </submittedName>
</protein>
<evidence type="ECO:0000313" key="3">
    <source>
        <dbReference type="Proteomes" id="UP000076532"/>
    </source>
</evidence>
<dbReference type="Proteomes" id="UP000076532">
    <property type="component" value="Unassembled WGS sequence"/>
</dbReference>
<feature type="compositionally biased region" description="Low complexity" evidence="1">
    <location>
        <begin position="16"/>
        <end position="27"/>
    </location>
</feature>
<proteinExistence type="predicted"/>
<dbReference type="OrthoDB" id="2995174at2759"/>
<organism evidence="2 3">
    <name type="scientific">Athelia psychrophila</name>
    <dbReference type="NCBI Taxonomy" id="1759441"/>
    <lineage>
        <taxon>Eukaryota</taxon>
        <taxon>Fungi</taxon>
        <taxon>Dikarya</taxon>
        <taxon>Basidiomycota</taxon>
        <taxon>Agaricomycotina</taxon>
        <taxon>Agaricomycetes</taxon>
        <taxon>Agaricomycetidae</taxon>
        <taxon>Atheliales</taxon>
        <taxon>Atheliaceae</taxon>
        <taxon>Athelia</taxon>
    </lineage>
</organism>
<keyword evidence="3" id="KW-1185">Reference proteome</keyword>
<evidence type="ECO:0000313" key="2">
    <source>
        <dbReference type="EMBL" id="KZP30960.1"/>
    </source>
</evidence>
<gene>
    <name evidence="2" type="ORF">FIBSPDRAFT_1037875</name>
</gene>
<dbReference type="AlphaFoldDB" id="A0A166TTC1"/>